<accession>A0A179FL38</accession>
<evidence type="ECO:0000313" key="4">
    <source>
        <dbReference type="Proteomes" id="UP000078397"/>
    </source>
</evidence>
<dbReference type="GO" id="GO:0006629">
    <property type="term" value="P:lipid metabolic process"/>
    <property type="evidence" value="ECO:0007669"/>
    <property type="project" value="InterPro"/>
</dbReference>
<feature type="compositionally biased region" description="Low complexity" evidence="1">
    <location>
        <begin position="1"/>
        <end position="20"/>
    </location>
</feature>
<feature type="region of interest" description="Disordered" evidence="1">
    <location>
        <begin position="166"/>
        <end position="198"/>
    </location>
</feature>
<dbReference type="Pfam" id="PF01764">
    <property type="entry name" value="Lipase_3"/>
    <property type="match status" value="1"/>
</dbReference>
<protein>
    <submittedName>
        <fullName evidence="3">Lipase, class 3</fullName>
    </submittedName>
</protein>
<dbReference type="InterPro" id="IPR002921">
    <property type="entry name" value="Fungal_lipase-type"/>
</dbReference>
<evidence type="ECO:0000256" key="1">
    <source>
        <dbReference type="SAM" id="MobiDB-lite"/>
    </source>
</evidence>
<dbReference type="PANTHER" id="PTHR46023:SF6">
    <property type="entry name" value="LIPASE CLASS 3 FAMILY PROTEIN"/>
    <property type="match status" value="1"/>
</dbReference>
<sequence>MGFFSSKPKQQKLSKSNLKPASLTSPPNVYTSPAPQPKPSRINIHHPATSQPHFNHSASSYHLPAPPAYTPTPQYQSSPPRQDAFNLGRFSNSMVDLAQDLIPTNTAALRKQLASSTNVASAAYDDIRTRFDSVMTLIDCESLSGHEKSLFLCQEPTPQNSLVPYNPQPPIEPAENTDRALGFGKKRSGDQKKKAQSSQTAHVAASVVSGNYFSKVELYANSKLPMNLPPLRLYMATWPLLCLAAQYSHNVYTTPQAHELNTYIPSSLRNNTKAMRIKSVSMDHAHTIVFAIRGTASFSDWAVNLNMAPSAPTNFLDDEGNYCHAGFLSVARKMVKPVAVRLRQLLEEDPGRAGYSLLMTGHSAGGAIAALLYSHMLSRIDSELTLLAGCFKRIHCVTFGAPPISLLPLETPKRKELKRSLFLSFINEGDPVARASKSYVRSLIELLTNPPPKSASSKDRKYRRPEWKVPPSTLSNAGRIVVLRTGDPHAIATDYKTVRERLEEGVVAVTCREDQLRGVIWGDPVAHMMSLYAGRIEVLAVGAVTLKRR</sequence>
<feature type="region of interest" description="Disordered" evidence="1">
    <location>
        <begin position="1"/>
        <end position="84"/>
    </location>
</feature>
<dbReference type="Gene3D" id="3.40.50.1820">
    <property type="entry name" value="alpha/beta hydrolase"/>
    <property type="match status" value="1"/>
</dbReference>
<dbReference type="CDD" id="cd00519">
    <property type="entry name" value="Lipase_3"/>
    <property type="match status" value="1"/>
</dbReference>
<dbReference type="OrthoDB" id="438440at2759"/>
<name>A0A179FL38_METCM</name>
<dbReference type="AlphaFoldDB" id="A0A179FL38"/>
<evidence type="ECO:0000313" key="3">
    <source>
        <dbReference type="EMBL" id="OAQ66274.1"/>
    </source>
</evidence>
<organism evidence="3 4">
    <name type="scientific">Pochonia chlamydosporia 170</name>
    <dbReference type="NCBI Taxonomy" id="1380566"/>
    <lineage>
        <taxon>Eukaryota</taxon>
        <taxon>Fungi</taxon>
        <taxon>Dikarya</taxon>
        <taxon>Ascomycota</taxon>
        <taxon>Pezizomycotina</taxon>
        <taxon>Sordariomycetes</taxon>
        <taxon>Hypocreomycetidae</taxon>
        <taxon>Hypocreales</taxon>
        <taxon>Clavicipitaceae</taxon>
        <taxon>Pochonia</taxon>
    </lineage>
</organism>
<feature type="domain" description="Fungal lipase-type" evidence="2">
    <location>
        <begin position="289"/>
        <end position="436"/>
    </location>
</feature>
<dbReference type="RefSeq" id="XP_018143361.1">
    <property type="nucleotide sequence ID" value="XM_018292088.1"/>
</dbReference>
<feature type="compositionally biased region" description="Polar residues" evidence="1">
    <location>
        <begin position="48"/>
        <end position="60"/>
    </location>
</feature>
<dbReference type="InterPro" id="IPR029058">
    <property type="entry name" value="AB_hydrolase_fold"/>
</dbReference>
<feature type="compositionally biased region" description="Polar residues" evidence="1">
    <location>
        <begin position="22"/>
        <end position="33"/>
    </location>
</feature>
<proteinExistence type="predicted"/>
<dbReference type="GeneID" id="28856082"/>
<gene>
    <name evidence="3" type="ORF">VFPPC_14319</name>
</gene>
<evidence type="ECO:0000259" key="2">
    <source>
        <dbReference type="Pfam" id="PF01764"/>
    </source>
</evidence>
<keyword evidence="4" id="KW-1185">Reference proteome</keyword>
<reference evidence="3 4" key="1">
    <citation type="journal article" date="2016" name="PLoS Pathog.">
        <title>Biosynthesis of antibiotic leucinostatins in bio-control fungus Purpureocillium lilacinum and their inhibition on phytophthora revealed by genome mining.</title>
        <authorList>
            <person name="Wang G."/>
            <person name="Liu Z."/>
            <person name="Lin R."/>
            <person name="Li E."/>
            <person name="Mao Z."/>
            <person name="Ling J."/>
            <person name="Yang Y."/>
            <person name="Yin W.B."/>
            <person name="Xie B."/>
        </authorList>
    </citation>
    <scope>NUCLEOTIDE SEQUENCE [LARGE SCALE GENOMIC DNA]</scope>
    <source>
        <strain evidence="3">170</strain>
    </source>
</reference>
<dbReference type="EMBL" id="LSBJ02000004">
    <property type="protein sequence ID" value="OAQ66274.1"/>
    <property type="molecule type" value="Genomic_DNA"/>
</dbReference>
<dbReference type="KEGG" id="pchm:VFPPC_14319"/>
<comment type="caution">
    <text evidence="3">The sequence shown here is derived from an EMBL/GenBank/DDBJ whole genome shotgun (WGS) entry which is preliminary data.</text>
</comment>
<dbReference type="PANTHER" id="PTHR46023">
    <property type="entry name" value="LIPASE CLASS 3 PROTEIN-LIKE"/>
    <property type="match status" value="1"/>
</dbReference>
<dbReference type="SUPFAM" id="SSF53474">
    <property type="entry name" value="alpha/beta-Hydrolases"/>
    <property type="match status" value="1"/>
</dbReference>
<dbReference type="Proteomes" id="UP000078397">
    <property type="component" value="Unassembled WGS sequence"/>
</dbReference>